<dbReference type="PANTHER" id="PTHR41786:SF1">
    <property type="entry name" value="6-HYDROXYMETHYLPTERIN DIPHOSPHOKINASE MPTE-LIKE DOMAIN-CONTAINING PROTEIN"/>
    <property type="match status" value="1"/>
</dbReference>
<keyword evidence="3" id="KW-1185">Reference proteome</keyword>
<gene>
    <name evidence="2" type="ordered locus">SNE_A19000</name>
</gene>
<sequence length="524" mass="60019">MTESYQKNLQLLEKQNPLLALKLRLLKPTQEPSQKATFQPNTKTEILYVYGVGSCYDNLKKWLRGNPARRLIFIEDEQERFGYFLNQVETERVLLDPQVQLIALIDSDGRSLEKVIQKYLFRPYECLIMPWKNDQFLTHFSDLYLQCEMMMCLYRDYGVPQMKNIFANLKREAYLGETFREKFANIPAIICGAGPSLEKNCDVLKTLGDSALIFAGGTALALLEKQGVPIHFGASIDPDPPLERYETTDLPFFYQNQVAQNLLEMAKGPLICLGGSGGFPLEQWLSPDILSFDGGTHVGTFLAHVATLLGCSPVIFVGMDGCRRGETLYYEGVVEQRRSDPLIVEDRFGEVAQSRRDFILGRRWLEKFATDHPKTLFLNATEGGLSMAGIEDLSLQEVKTHYLTKKVDARALWQEASQSHTPVSFAPQLAQLKKSVTYCSEICDNLLATIQRNITGEHVEYSMLDQELSEEVFYELLLLPCWKMWQPFLQNDEVLSKMQEIELEKRVQQTLFYRDLCEQYARIL</sequence>
<evidence type="ECO:0000313" key="3">
    <source>
        <dbReference type="Proteomes" id="UP000000496"/>
    </source>
</evidence>
<protein>
    <recommendedName>
        <fullName evidence="1">6-hydroxymethylpterin diphosphokinase MptE-like domain-containing protein</fullName>
    </recommendedName>
</protein>
<feature type="domain" description="6-hydroxymethylpterin diphosphokinase MptE-like" evidence="1">
    <location>
        <begin position="163"/>
        <end position="322"/>
    </location>
</feature>
<dbReference type="HOGENOM" id="CLU_519625_0_0_0"/>
<dbReference type="STRING" id="331113.SNE_A19000"/>
<dbReference type="eggNOG" id="COG2604">
    <property type="taxonomic scope" value="Bacteria"/>
</dbReference>
<reference evidence="2 3" key="2">
    <citation type="journal article" date="2011" name="Mol. Biol. Evol.">
        <title>Unity in variety--the pan-genome of the Chlamydiae.</title>
        <authorList>
            <person name="Collingro A."/>
            <person name="Tischler P."/>
            <person name="Weinmaier T."/>
            <person name="Penz T."/>
            <person name="Heinz E."/>
            <person name="Brunham R.C."/>
            <person name="Read T.D."/>
            <person name="Bavoil P.M."/>
            <person name="Sachse K."/>
            <person name="Kahane S."/>
            <person name="Friedman M.G."/>
            <person name="Rattei T."/>
            <person name="Myers G.S."/>
            <person name="Horn M."/>
        </authorList>
    </citation>
    <scope>NUCLEOTIDE SEQUENCE [LARGE SCALE GENOMIC DNA]</scope>
    <source>
        <strain evidence="3">ATCC VR-1471 / Z</strain>
    </source>
</reference>
<dbReference type="OrthoDB" id="5291305at2"/>
<reference key="1">
    <citation type="journal article" date="2011" name="Mol. Biol. Evol.">
        <title>Unity in variety -- the pan-genome of the Chlamydiae.</title>
        <authorList>
            <person name="Collingro A."/>
            <person name="Tischler P."/>
            <person name="Weinmaier T."/>
            <person name="Penz T."/>
            <person name="Heinz E."/>
            <person name="Brunham R.C."/>
            <person name="Read T.D."/>
            <person name="Bavoil P.M."/>
            <person name="Sachse K."/>
            <person name="Kahane S."/>
            <person name="Friedman M.G."/>
            <person name="Rattei T."/>
            <person name="Myers G.S.A."/>
            <person name="Horn M."/>
        </authorList>
    </citation>
    <scope>NUCLEOTIDE SEQUENCE</scope>
    <source>
        <strain>Z</strain>
    </source>
</reference>
<accession>F8L3D1</accession>
<name>F8L3D1_SIMNZ</name>
<evidence type="ECO:0000313" key="2">
    <source>
        <dbReference type="EMBL" id="CCB89777.1"/>
    </source>
</evidence>
<dbReference type="RefSeq" id="WP_013944243.1">
    <property type="nucleotide sequence ID" value="NC_015713.1"/>
</dbReference>
<dbReference type="EMBL" id="FR872582">
    <property type="protein sequence ID" value="CCB89777.1"/>
    <property type="molecule type" value="Genomic_DNA"/>
</dbReference>
<dbReference type="Pfam" id="PF01973">
    <property type="entry name" value="MptE-like"/>
    <property type="match status" value="1"/>
</dbReference>
<dbReference type="InterPro" id="IPR002826">
    <property type="entry name" value="MptE-like"/>
</dbReference>
<dbReference type="PANTHER" id="PTHR41786">
    <property type="entry name" value="MOTILITY ACCESSORY FACTOR MAF"/>
    <property type="match status" value="1"/>
</dbReference>
<dbReference type="KEGG" id="sng:SNE_A19000"/>
<evidence type="ECO:0000259" key="1">
    <source>
        <dbReference type="Pfam" id="PF01973"/>
    </source>
</evidence>
<dbReference type="Proteomes" id="UP000000496">
    <property type="component" value="Chromosome gsn.131"/>
</dbReference>
<dbReference type="AlphaFoldDB" id="F8L3D1"/>
<organism evidence="2 3">
    <name type="scientific">Simkania negevensis (strain ATCC VR-1471 / DSM 27360 / Z)</name>
    <dbReference type="NCBI Taxonomy" id="331113"/>
    <lineage>
        <taxon>Bacteria</taxon>
        <taxon>Pseudomonadati</taxon>
        <taxon>Chlamydiota</taxon>
        <taxon>Chlamydiia</taxon>
        <taxon>Parachlamydiales</taxon>
        <taxon>Simkaniaceae</taxon>
        <taxon>Simkania</taxon>
    </lineage>
</organism>
<proteinExistence type="predicted"/>